<dbReference type="RefSeq" id="WP_008508521.1">
    <property type="nucleotide sequence ID" value="NZ_CM001403.1"/>
</dbReference>
<dbReference type="eggNOG" id="COG1493">
    <property type="taxonomic scope" value="Bacteria"/>
</dbReference>
<reference evidence="1" key="1">
    <citation type="submission" date="2011-09" db="EMBL/GenBank/DDBJ databases">
        <title>The permanent draft genome of Mucilaginibacter paludis DSM 18603.</title>
        <authorList>
            <consortium name="US DOE Joint Genome Institute (JGI-PGF)"/>
            <person name="Lucas S."/>
            <person name="Han J."/>
            <person name="Lapidus A."/>
            <person name="Bruce D."/>
            <person name="Goodwin L."/>
            <person name="Pitluck S."/>
            <person name="Peters L."/>
            <person name="Kyrpides N."/>
            <person name="Mavromatis K."/>
            <person name="Ivanova N."/>
            <person name="Mikhailova N."/>
            <person name="Held B."/>
            <person name="Detter J.C."/>
            <person name="Tapia R."/>
            <person name="Han C."/>
            <person name="Land M."/>
            <person name="Hauser L."/>
            <person name="Markowitz V."/>
            <person name="Cheng J.-F."/>
            <person name="Hugenholtz P."/>
            <person name="Woyke T."/>
            <person name="Wu D."/>
            <person name="Tindall B."/>
            <person name="Brambilla E."/>
            <person name="Klenk H.-P."/>
            <person name="Eisen J.A."/>
        </authorList>
    </citation>
    <scope>NUCLEOTIDE SEQUENCE [LARGE SCALE GENOMIC DNA]</scope>
    <source>
        <strain evidence="1">DSM 18603</strain>
    </source>
</reference>
<gene>
    <name evidence="1" type="ORF">Mucpa_3798</name>
</gene>
<dbReference type="InterPro" id="IPR027417">
    <property type="entry name" value="P-loop_NTPase"/>
</dbReference>
<dbReference type="OrthoDB" id="5430844at2"/>
<dbReference type="Proteomes" id="UP000002774">
    <property type="component" value="Chromosome"/>
</dbReference>
<dbReference type="SUPFAM" id="SSF52540">
    <property type="entry name" value="P-loop containing nucleoside triphosphate hydrolases"/>
    <property type="match status" value="1"/>
</dbReference>
<dbReference type="AlphaFoldDB" id="H1Y2B5"/>
<accession>H1Y2B5</accession>
<evidence type="ECO:0000313" key="1">
    <source>
        <dbReference type="EMBL" id="EHQ27895.1"/>
    </source>
</evidence>
<keyword evidence="2" id="KW-1185">Reference proteome</keyword>
<dbReference type="GO" id="GO:0016301">
    <property type="term" value="F:kinase activity"/>
    <property type="evidence" value="ECO:0007669"/>
    <property type="project" value="UniProtKB-KW"/>
</dbReference>
<dbReference type="Gene3D" id="3.40.50.300">
    <property type="entry name" value="P-loop containing nucleotide triphosphate hydrolases"/>
    <property type="match status" value="1"/>
</dbReference>
<dbReference type="HOGENOM" id="CLU_073290_1_0_10"/>
<evidence type="ECO:0000313" key="2">
    <source>
        <dbReference type="Proteomes" id="UP000002774"/>
    </source>
</evidence>
<dbReference type="STRING" id="714943.Mucpa_3798"/>
<proteinExistence type="predicted"/>
<dbReference type="SUPFAM" id="SSF53795">
    <property type="entry name" value="PEP carboxykinase-like"/>
    <property type="match status" value="1"/>
</dbReference>
<keyword evidence="1" id="KW-0808">Transferase</keyword>
<protein>
    <submittedName>
        <fullName evidence="1">HPr kinase</fullName>
    </submittedName>
</protein>
<organism evidence="1 2">
    <name type="scientific">Mucilaginibacter paludis DSM 18603</name>
    <dbReference type="NCBI Taxonomy" id="714943"/>
    <lineage>
        <taxon>Bacteria</taxon>
        <taxon>Pseudomonadati</taxon>
        <taxon>Bacteroidota</taxon>
        <taxon>Sphingobacteriia</taxon>
        <taxon>Sphingobacteriales</taxon>
        <taxon>Sphingobacteriaceae</taxon>
        <taxon>Mucilaginibacter</taxon>
    </lineage>
</organism>
<keyword evidence="1" id="KW-0418">Kinase</keyword>
<name>H1Y2B5_9SPHI</name>
<sequence>MYHYWGFGLHILSEIEFPELLPFEFDVPDVTIRFGKTPETLQGDDVVHRVRVSMSPNEYLLKTLGIASYYAANGNKIIIEPLDDVDEKSVRLFLLSNAFAAILHQRSVVPLHASAIIANDGLILICGNSKAGKSTLLKALNLDGFEIFSDDICVLNKSKSNDVVAYSSYPMLKLWEDSYDKIGLDVPDNSLRIRSELPKYANFYHDKFQTKSYPIRGIFVLDTVDSFDEINLSKLNKMQAFVEIQRNCYRPFQLQSMNKKATLLPIAAYLAENKPVYKMVRSVQFNTTTRMVALIKSIAADL</sequence>
<dbReference type="EMBL" id="CM001403">
    <property type="protein sequence ID" value="EHQ27895.1"/>
    <property type="molecule type" value="Genomic_DNA"/>
</dbReference>